<dbReference type="AlphaFoldDB" id="A0AAV9Z6S2"/>
<evidence type="ECO:0000313" key="3">
    <source>
        <dbReference type="Proteomes" id="UP001362999"/>
    </source>
</evidence>
<gene>
    <name evidence="2" type="ORF">R3P38DRAFT_2812261</name>
</gene>
<comment type="caution">
    <text evidence="2">The sequence shown here is derived from an EMBL/GenBank/DDBJ whole genome shotgun (WGS) entry which is preliminary data.</text>
</comment>
<evidence type="ECO:0000313" key="2">
    <source>
        <dbReference type="EMBL" id="KAK6974074.1"/>
    </source>
</evidence>
<evidence type="ECO:0000256" key="1">
    <source>
        <dbReference type="SAM" id="MobiDB-lite"/>
    </source>
</evidence>
<dbReference type="EMBL" id="JAWWNJ010000188">
    <property type="protein sequence ID" value="KAK6974074.1"/>
    <property type="molecule type" value="Genomic_DNA"/>
</dbReference>
<proteinExistence type="predicted"/>
<reference evidence="2 3" key="1">
    <citation type="journal article" date="2024" name="J Genomics">
        <title>Draft genome sequencing and assembly of Favolaschia claudopus CIRM-BRFM 2984 isolated from oak limbs.</title>
        <authorList>
            <person name="Navarro D."/>
            <person name="Drula E."/>
            <person name="Chaduli D."/>
            <person name="Cazenave R."/>
            <person name="Ahrendt S."/>
            <person name="Wang J."/>
            <person name="Lipzen A."/>
            <person name="Daum C."/>
            <person name="Barry K."/>
            <person name="Grigoriev I.V."/>
            <person name="Favel A."/>
            <person name="Rosso M.N."/>
            <person name="Martin F."/>
        </authorList>
    </citation>
    <scope>NUCLEOTIDE SEQUENCE [LARGE SCALE GENOMIC DNA]</scope>
    <source>
        <strain evidence="2 3">CIRM-BRFM 2984</strain>
    </source>
</reference>
<dbReference type="Proteomes" id="UP001362999">
    <property type="component" value="Unassembled WGS sequence"/>
</dbReference>
<keyword evidence="3" id="KW-1185">Reference proteome</keyword>
<feature type="region of interest" description="Disordered" evidence="1">
    <location>
        <begin position="1"/>
        <end position="34"/>
    </location>
</feature>
<sequence>MHGEGCRGRGRRGRGSRGEDGGQGRNRHNRVARLWGAIAPESARSAESGDRGGGELEKIADIPCIVPELGRGLKVTAVQTPERTGMPERWRICTRWEPVLGEMQWWGLPAGSGAVQGGWEGFLVERKDRFNGSIEVMWLGGRGRQRWGERGRKQQKCYSHASRLTVIIDGSFQTPTDLAEVPSTAPWLTRDSPVVFAKGTSKMAQRYPRSVVRCPAKEGEVQP</sequence>
<protein>
    <submittedName>
        <fullName evidence="2">Uncharacterized protein</fullName>
    </submittedName>
</protein>
<accession>A0AAV9Z6S2</accession>
<organism evidence="2 3">
    <name type="scientific">Favolaschia claudopus</name>
    <dbReference type="NCBI Taxonomy" id="2862362"/>
    <lineage>
        <taxon>Eukaryota</taxon>
        <taxon>Fungi</taxon>
        <taxon>Dikarya</taxon>
        <taxon>Basidiomycota</taxon>
        <taxon>Agaricomycotina</taxon>
        <taxon>Agaricomycetes</taxon>
        <taxon>Agaricomycetidae</taxon>
        <taxon>Agaricales</taxon>
        <taxon>Marasmiineae</taxon>
        <taxon>Mycenaceae</taxon>
        <taxon>Favolaschia</taxon>
    </lineage>
</organism>
<name>A0AAV9Z6S2_9AGAR</name>